<keyword evidence="2" id="KW-0479">Metal-binding</keyword>
<keyword evidence="4 6" id="KW-0862">Zinc</keyword>
<evidence type="ECO:0000256" key="5">
    <source>
        <dbReference type="ARBA" id="ARBA00023049"/>
    </source>
</evidence>
<feature type="signal peptide" evidence="7">
    <location>
        <begin position="1"/>
        <end position="19"/>
    </location>
</feature>
<protein>
    <submittedName>
        <fullName evidence="9">Peptidase M48, Ste24p</fullName>
    </submittedName>
</protein>
<gene>
    <name evidence="9" type="ORF">AVDCRST_MAG84-7472</name>
</gene>
<dbReference type="CDD" id="cd07331">
    <property type="entry name" value="M48C_Oma1_like"/>
    <property type="match status" value="1"/>
</dbReference>
<accession>A0A6J4Q1R6</accession>
<dbReference type="GO" id="GO:0016020">
    <property type="term" value="C:membrane"/>
    <property type="evidence" value="ECO:0007669"/>
    <property type="project" value="TreeGrafter"/>
</dbReference>
<feature type="chain" id="PRO_5027026605" evidence="7">
    <location>
        <begin position="20"/>
        <end position="281"/>
    </location>
</feature>
<dbReference type="PANTHER" id="PTHR22726">
    <property type="entry name" value="METALLOENDOPEPTIDASE OMA1"/>
    <property type="match status" value="1"/>
</dbReference>
<keyword evidence="3 6" id="KW-0378">Hydrolase</keyword>
<dbReference type="AlphaFoldDB" id="A0A6J4Q1R6"/>
<dbReference type="PANTHER" id="PTHR22726:SF1">
    <property type="entry name" value="METALLOENDOPEPTIDASE OMA1, MITOCHONDRIAL"/>
    <property type="match status" value="1"/>
</dbReference>
<evidence type="ECO:0000256" key="2">
    <source>
        <dbReference type="ARBA" id="ARBA00022723"/>
    </source>
</evidence>
<keyword evidence="5 6" id="KW-0482">Metalloprotease</keyword>
<evidence type="ECO:0000259" key="8">
    <source>
        <dbReference type="Pfam" id="PF01435"/>
    </source>
</evidence>
<evidence type="ECO:0000256" key="3">
    <source>
        <dbReference type="ARBA" id="ARBA00022801"/>
    </source>
</evidence>
<keyword evidence="7" id="KW-0732">Signal</keyword>
<evidence type="ECO:0000256" key="1">
    <source>
        <dbReference type="ARBA" id="ARBA00022670"/>
    </source>
</evidence>
<feature type="domain" description="Peptidase M48" evidence="8">
    <location>
        <begin position="70"/>
        <end position="253"/>
    </location>
</feature>
<evidence type="ECO:0000256" key="4">
    <source>
        <dbReference type="ARBA" id="ARBA00022833"/>
    </source>
</evidence>
<keyword evidence="1 6" id="KW-0645">Protease</keyword>
<evidence type="ECO:0000313" key="9">
    <source>
        <dbReference type="EMBL" id="CAA9425766.1"/>
    </source>
</evidence>
<comment type="similarity">
    <text evidence="6">Belongs to the peptidase M48 family.</text>
</comment>
<name>A0A6J4Q1R6_9CYAN</name>
<dbReference type="InterPro" id="IPR001915">
    <property type="entry name" value="Peptidase_M48"/>
</dbReference>
<dbReference type="EMBL" id="CADCTZ010001853">
    <property type="protein sequence ID" value="CAA9425766.1"/>
    <property type="molecule type" value="Genomic_DNA"/>
</dbReference>
<evidence type="ECO:0000256" key="7">
    <source>
        <dbReference type="SAM" id="SignalP"/>
    </source>
</evidence>
<reference evidence="9" key="1">
    <citation type="submission" date="2020-02" db="EMBL/GenBank/DDBJ databases">
        <authorList>
            <person name="Meier V. D."/>
        </authorList>
    </citation>
    <scope>NUCLEOTIDE SEQUENCE</scope>
    <source>
        <strain evidence="9">AVDCRST_MAG84</strain>
    </source>
</reference>
<proteinExistence type="inferred from homology"/>
<comment type="cofactor">
    <cofactor evidence="6">
        <name>Zn(2+)</name>
        <dbReference type="ChEBI" id="CHEBI:29105"/>
    </cofactor>
    <text evidence="6">Binds 1 zinc ion per subunit.</text>
</comment>
<evidence type="ECO:0000256" key="6">
    <source>
        <dbReference type="RuleBase" id="RU003983"/>
    </source>
</evidence>
<dbReference type="GO" id="GO:0046872">
    <property type="term" value="F:metal ion binding"/>
    <property type="evidence" value="ECO:0007669"/>
    <property type="project" value="UniProtKB-KW"/>
</dbReference>
<dbReference type="Gene3D" id="3.30.2010.10">
    <property type="entry name" value="Metalloproteases ('zincins'), catalytic domain"/>
    <property type="match status" value="1"/>
</dbReference>
<organism evidence="9">
    <name type="scientific">uncultured Microcoleus sp</name>
    <dbReference type="NCBI Taxonomy" id="259945"/>
    <lineage>
        <taxon>Bacteria</taxon>
        <taxon>Bacillati</taxon>
        <taxon>Cyanobacteriota</taxon>
        <taxon>Cyanophyceae</taxon>
        <taxon>Oscillatoriophycideae</taxon>
        <taxon>Oscillatoriales</taxon>
        <taxon>Microcoleaceae</taxon>
        <taxon>Microcoleus</taxon>
        <taxon>environmental samples</taxon>
    </lineage>
</organism>
<sequence>MTKFLFRAAIGLLMAFFGAITYFTNDVQNPVTGERQRVQLSPRQEIVLGLQARDQMAAKHGGLYPSQSIQQYIDRVGERVVNSSAAKQAGYPFEFHLLRDAQTVNAFALPGGQVFITAGLLRRLNSEAQLAAILGHEAGHVVARHGAEHLAKQQLGRSLVTAVGVATSDERGGGQQAALIAQAVNQVVGLRYGRSDELESDQLGFRFMTEAGYDPRAIVEVMQILGAARKGEAPPEFLSSHPNPENRVEKLQALIAQNFPNGVPANLVSGRDEFAKNVSGG</sequence>
<dbReference type="GO" id="GO:0004222">
    <property type="term" value="F:metalloendopeptidase activity"/>
    <property type="evidence" value="ECO:0007669"/>
    <property type="project" value="InterPro"/>
</dbReference>
<dbReference type="Pfam" id="PF01435">
    <property type="entry name" value="Peptidase_M48"/>
    <property type="match status" value="1"/>
</dbReference>
<dbReference type="InterPro" id="IPR051156">
    <property type="entry name" value="Mito/Outer_Membr_Metalloprot"/>
</dbReference>
<dbReference type="GO" id="GO:0051603">
    <property type="term" value="P:proteolysis involved in protein catabolic process"/>
    <property type="evidence" value="ECO:0007669"/>
    <property type="project" value="TreeGrafter"/>
</dbReference>